<gene>
    <name evidence="1" type="ORF">BSL78_13327</name>
</gene>
<evidence type="ECO:0000313" key="1">
    <source>
        <dbReference type="EMBL" id="PIK49825.1"/>
    </source>
</evidence>
<comment type="caution">
    <text evidence="1">The sequence shown here is derived from an EMBL/GenBank/DDBJ whole genome shotgun (WGS) entry which is preliminary data.</text>
</comment>
<reference evidence="1 2" key="1">
    <citation type="journal article" date="2017" name="PLoS Biol.">
        <title>The sea cucumber genome provides insights into morphological evolution and visceral regeneration.</title>
        <authorList>
            <person name="Zhang X."/>
            <person name="Sun L."/>
            <person name="Yuan J."/>
            <person name="Sun Y."/>
            <person name="Gao Y."/>
            <person name="Zhang L."/>
            <person name="Li S."/>
            <person name="Dai H."/>
            <person name="Hamel J.F."/>
            <person name="Liu C."/>
            <person name="Yu Y."/>
            <person name="Liu S."/>
            <person name="Lin W."/>
            <person name="Guo K."/>
            <person name="Jin S."/>
            <person name="Xu P."/>
            <person name="Storey K.B."/>
            <person name="Huan P."/>
            <person name="Zhang T."/>
            <person name="Zhou Y."/>
            <person name="Zhang J."/>
            <person name="Lin C."/>
            <person name="Li X."/>
            <person name="Xing L."/>
            <person name="Huo D."/>
            <person name="Sun M."/>
            <person name="Wang L."/>
            <person name="Mercier A."/>
            <person name="Li F."/>
            <person name="Yang H."/>
            <person name="Xiang J."/>
        </authorList>
    </citation>
    <scope>NUCLEOTIDE SEQUENCE [LARGE SCALE GENOMIC DNA]</scope>
    <source>
        <strain evidence="1">Shaxun</strain>
        <tissue evidence="1">Muscle</tissue>
    </source>
</reference>
<evidence type="ECO:0000313" key="2">
    <source>
        <dbReference type="Proteomes" id="UP000230750"/>
    </source>
</evidence>
<protein>
    <submittedName>
        <fullName evidence="1">Uncharacterized protein</fullName>
    </submittedName>
</protein>
<sequence length="126" mass="15033">MISLNISPEETYRYYLQAVLQDRWNSQLYTNAKFIHQTGEFCDRKSGYKEEDIVLYLEPIIHAVECIELLQKLTEFGCMTRHVQQYRKYYSPFDKKGRLHSYAYYMPTIDCLNRLSLLTSALQKDV</sequence>
<dbReference type="AlphaFoldDB" id="A0A2G8KPD2"/>
<name>A0A2G8KPD2_STIJA</name>
<keyword evidence="2" id="KW-1185">Reference proteome</keyword>
<dbReference type="Proteomes" id="UP000230750">
    <property type="component" value="Unassembled WGS sequence"/>
</dbReference>
<accession>A0A2G8KPD2</accession>
<organism evidence="1 2">
    <name type="scientific">Stichopus japonicus</name>
    <name type="common">Sea cucumber</name>
    <dbReference type="NCBI Taxonomy" id="307972"/>
    <lineage>
        <taxon>Eukaryota</taxon>
        <taxon>Metazoa</taxon>
        <taxon>Echinodermata</taxon>
        <taxon>Eleutherozoa</taxon>
        <taxon>Echinozoa</taxon>
        <taxon>Holothuroidea</taxon>
        <taxon>Aspidochirotacea</taxon>
        <taxon>Aspidochirotida</taxon>
        <taxon>Stichopodidae</taxon>
        <taxon>Apostichopus</taxon>
    </lineage>
</organism>
<dbReference type="EMBL" id="MRZV01000446">
    <property type="protein sequence ID" value="PIK49825.1"/>
    <property type="molecule type" value="Genomic_DNA"/>
</dbReference>
<proteinExistence type="predicted"/>